<dbReference type="EMBL" id="JBHFQA010000005">
    <property type="protein sequence ID" value="KAL2099360.1"/>
    <property type="molecule type" value="Genomic_DNA"/>
</dbReference>
<dbReference type="InterPro" id="IPR042532">
    <property type="entry name" value="EXOC3/Sec6_C"/>
</dbReference>
<feature type="region of interest" description="Disordered" evidence="2">
    <location>
        <begin position="1"/>
        <end position="96"/>
    </location>
</feature>
<feature type="compositionally biased region" description="Low complexity" evidence="2">
    <location>
        <begin position="80"/>
        <end position="93"/>
    </location>
</feature>
<proteinExistence type="inferred from homology"/>
<accession>A0ABD1KJL8</accession>
<dbReference type="PANTHER" id="PTHR21292">
    <property type="entry name" value="EXOCYST COMPLEX COMPONENT SEC6-RELATED"/>
    <property type="match status" value="1"/>
</dbReference>
<keyword evidence="4" id="KW-1185">Reference proteome</keyword>
<feature type="region of interest" description="Disordered" evidence="2">
    <location>
        <begin position="601"/>
        <end position="623"/>
    </location>
</feature>
<dbReference type="AlphaFoldDB" id="A0ABD1KJL8"/>
<protein>
    <recommendedName>
        <fullName evidence="5">Exocyst complex component 3</fullName>
    </recommendedName>
</protein>
<comment type="similarity">
    <text evidence="1">Belongs to the SEC6 family.</text>
</comment>
<feature type="compositionally biased region" description="Basic and acidic residues" evidence="2">
    <location>
        <begin position="30"/>
        <end position="42"/>
    </location>
</feature>
<dbReference type="PANTHER" id="PTHR21292:SF12">
    <property type="entry name" value="EXOCYST COMPLEX COMPONENT 3-LIKE PROTEIN"/>
    <property type="match status" value="1"/>
</dbReference>
<reference evidence="3 4" key="1">
    <citation type="submission" date="2024-09" db="EMBL/GenBank/DDBJ databases">
        <title>A chromosome-level genome assembly of Gray's grenadier anchovy, Coilia grayii.</title>
        <authorList>
            <person name="Fu Z."/>
        </authorList>
    </citation>
    <scope>NUCLEOTIDE SEQUENCE [LARGE SCALE GENOMIC DNA]</scope>
    <source>
        <strain evidence="3">G4</strain>
        <tissue evidence="3">Muscle</tissue>
    </source>
</reference>
<evidence type="ECO:0008006" key="5">
    <source>
        <dbReference type="Google" id="ProtNLM"/>
    </source>
</evidence>
<gene>
    <name evidence="3" type="ORF">ACEWY4_005840</name>
</gene>
<dbReference type="InterPro" id="IPR010326">
    <property type="entry name" value="EXOC3/Sec6"/>
</dbReference>
<dbReference type="Gene3D" id="1.10.357.70">
    <property type="entry name" value="Exocyst complex component Sec6, C-terminal domain"/>
    <property type="match status" value="1"/>
</dbReference>
<evidence type="ECO:0000313" key="3">
    <source>
        <dbReference type="EMBL" id="KAL2099360.1"/>
    </source>
</evidence>
<sequence>MPLPWKKKTGSLSSLSGLLGRGSSRRKKGEKREEKENEEKETSLPLRTLSRENHDAVVPPGGERQTGIEWSGSMDRHGSESSAAACASDSNPAYSGLQDQELGQEALEVLEQLLRDRTTSASGVGQERERGQSDLLLEAWGRRNPVTGQEGGGGGGRYPQDWLCQYQQQVEEAVRLHFPSVPPEGSPQQHPELDTYLRQVQKMVQGELLRLAPMLKEAGLLGTLIDSYHVHTMSQLELLLQRNLNTDQTFTLLRWTLKTYLSEEVLGHRELHSDVMKHMDFLLYTESVQKTQLHLIKTAQEEMELCVQGVLQGGAGLCEDAQTDPLEETTKCVSVCVQRAQELSPTLQSSLSLQLSQQLHGFVQRYVAMETKKKSPSLQLTLAAKDLKPLFYTCNTCAQLRTLAVQLASEAQTDAAATVDLLEELQTQATQQLLHTTAHNIEVPVRTYLKTGEGDLSEVQTRIQQLFVPLPLVKDTHTHKTLVDSVYECITSSYLRHLLLSNRQQLDSKWGDVRDRVSQDAEELHNTFTTQDGGVEKRCVCLQKVCEVLRNNDVDTLKLILMELIIACPSISEQQLSALLKWKGGLSAAQMSEVLEAVLEHSPRSALTEPPTHTSPSPAPPSPTPMWCHALPCLRSSITA</sequence>
<organism evidence="3 4">
    <name type="scientific">Coilia grayii</name>
    <name type="common">Gray's grenadier anchovy</name>
    <dbReference type="NCBI Taxonomy" id="363190"/>
    <lineage>
        <taxon>Eukaryota</taxon>
        <taxon>Metazoa</taxon>
        <taxon>Chordata</taxon>
        <taxon>Craniata</taxon>
        <taxon>Vertebrata</taxon>
        <taxon>Euteleostomi</taxon>
        <taxon>Actinopterygii</taxon>
        <taxon>Neopterygii</taxon>
        <taxon>Teleostei</taxon>
        <taxon>Clupei</taxon>
        <taxon>Clupeiformes</taxon>
        <taxon>Clupeoidei</taxon>
        <taxon>Engraulidae</taxon>
        <taxon>Coilinae</taxon>
        <taxon>Coilia</taxon>
    </lineage>
</organism>
<evidence type="ECO:0000256" key="2">
    <source>
        <dbReference type="SAM" id="MobiDB-lite"/>
    </source>
</evidence>
<comment type="caution">
    <text evidence="3">The sequence shown here is derived from an EMBL/GenBank/DDBJ whole genome shotgun (WGS) entry which is preliminary data.</text>
</comment>
<feature type="compositionally biased region" description="Low complexity" evidence="2">
    <location>
        <begin position="10"/>
        <end position="22"/>
    </location>
</feature>
<dbReference type="Proteomes" id="UP001591681">
    <property type="component" value="Unassembled WGS sequence"/>
</dbReference>
<evidence type="ECO:0000256" key="1">
    <source>
        <dbReference type="ARBA" id="ARBA00009447"/>
    </source>
</evidence>
<evidence type="ECO:0000313" key="4">
    <source>
        <dbReference type="Proteomes" id="UP001591681"/>
    </source>
</evidence>
<name>A0ABD1KJL8_9TELE</name>